<gene>
    <name evidence="1" type="ORF">G4Z14_10385</name>
</gene>
<proteinExistence type="predicted"/>
<name>A0A6M0QVL3_9RHOB</name>
<reference evidence="1 2" key="1">
    <citation type="submission" date="2020-02" db="EMBL/GenBank/DDBJ databases">
        <authorList>
            <person name="Chen W.-M."/>
        </authorList>
    </citation>
    <scope>NUCLEOTIDE SEQUENCE [LARGE SCALE GENOMIC DNA]</scope>
    <source>
        <strain evidence="1 2">KMS-5</strain>
    </source>
</reference>
<dbReference type="InterPro" id="IPR018666">
    <property type="entry name" value="DUF2125"/>
</dbReference>
<evidence type="ECO:0000313" key="1">
    <source>
        <dbReference type="EMBL" id="NEY90703.1"/>
    </source>
</evidence>
<accession>A0A6M0QVL3</accession>
<comment type="caution">
    <text evidence="1">The sequence shown here is derived from an EMBL/GenBank/DDBJ whole genome shotgun (WGS) entry which is preliminary data.</text>
</comment>
<keyword evidence="2" id="KW-1185">Reference proteome</keyword>
<dbReference type="RefSeq" id="WP_164625427.1">
    <property type="nucleotide sequence ID" value="NZ_JAAIVJ010000005.1"/>
</dbReference>
<organism evidence="1 2">
    <name type="scientific">Tabrizicola oligotrophica</name>
    <dbReference type="NCBI Taxonomy" id="2710650"/>
    <lineage>
        <taxon>Bacteria</taxon>
        <taxon>Pseudomonadati</taxon>
        <taxon>Pseudomonadota</taxon>
        <taxon>Alphaproteobacteria</taxon>
        <taxon>Rhodobacterales</taxon>
        <taxon>Paracoccaceae</taxon>
        <taxon>Tabrizicola</taxon>
    </lineage>
</organism>
<dbReference type="AlphaFoldDB" id="A0A6M0QVL3"/>
<sequence length="331" mass="34505">MRGLIWVTVVLAGLWGGWWLVGSRGVKAAAEEWFAAQAARGIEAGYADMTVAGFPNRFDLTVSEPELGDPATGLGWRAPFAQVFAMTWKPWHLIAALPGGQVFRLPGGEVTLDGTRMMGSLLLVPGSDLALAEAVAEGEALALAPGLGGMRGAERVVVSIRADQTREHGYRIGAKLSGLGLDAVWAAGAGLPAEIAEGYLDATADLSAAIDRHAAETRPALQQLDLTASRLVWGELNLSATGQLAADAAGFAAGQIDIRVENWRLLPPLLVATGTITADFAPTLTRGLEVMAEQGGEPEVLTLPLVARDGTMSLGPLPLGAAPYWGVRSDG</sequence>
<dbReference type="Proteomes" id="UP000477782">
    <property type="component" value="Unassembled WGS sequence"/>
</dbReference>
<evidence type="ECO:0000313" key="2">
    <source>
        <dbReference type="Proteomes" id="UP000477782"/>
    </source>
</evidence>
<dbReference type="Pfam" id="PF09898">
    <property type="entry name" value="DUF2125"/>
    <property type="match status" value="1"/>
</dbReference>
<protein>
    <submittedName>
        <fullName evidence="1">DUF2125 domain-containing protein</fullName>
    </submittedName>
</protein>
<dbReference type="EMBL" id="JAAIVJ010000005">
    <property type="protein sequence ID" value="NEY90703.1"/>
    <property type="molecule type" value="Genomic_DNA"/>
</dbReference>